<dbReference type="RefSeq" id="WP_073712534.1">
    <property type="nucleotide sequence ID" value="NZ_MRWQ01000014.1"/>
</dbReference>
<proteinExistence type="predicted"/>
<reference evidence="1 2" key="1">
    <citation type="submission" date="2016-12" db="EMBL/GenBank/DDBJ databases">
        <title>Domibacillus sp. SAOS 44 whole genome sequencing.</title>
        <authorList>
            <person name="Verma A."/>
            <person name="Krishnamurthi S."/>
        </authorList>
    </citation>
    <scope>NUCLEOTIDE SEQUENCE [LARGE SCALE GENOMIC DNA]</scope>
    <source>
        <strain evidence="1 2">SAOS 44</strain>
    </source>
</reference>
<evidence type="ECO:0000313" key="2">
    <source>
        <dbReference type="Proteomes" id="UP000186524"/>
    </source>
</evidence>
<protein>
    <submittedName>
        <fullName evidence="1">Uncharacterized protein</fullName>
    </submittedName>
</protein>
<organism evidence="1 2">
    <name type="scientific">Domibacillus mangrovi</name>
    <dbReference type="NCBI Taxonomy" id="1714354"/>
    <lineage>
        <taxon>Bacteria</taxon>
        <taxon>Bacillati</taxon>
        <taxon>Bacillota</taxon>
        <taxon>Bacilli</taxon>
        <taxon>Bacillales</taxon>
        <taxon>Bacillaceae</taxon>
        <taxon>Domibacillus</taxon>
    </lineage>
</organism>
<dbReference type="Proteomes" id="UP000186524">
    <property type="component" value="Unassembled WGS sequence"/>
</dbReference>
<dbReference type="EMBL" id="MRWQ01000014">
    <property type="protein sequence ID" value="OKL35735.1"/>
    <property type="molecule type" value="Genomic_DNA"/>
</dbReference>
<dbReference type="AlphaFoldDB" id="A0A1Q5P0E3"/>
<evidence type="ECO:0000313" key="1">
    <source>
        <dbReference type="EMBL" id="OKL35735.1"/>
    </source>
</evidence>
<sequence length="89" mass="10071">MNIQNKQWAMVIDSESSIGLIANASAVVLIIIISRKSVLISKITMQCLSLMNIILERFISNVIKLEAWYGETDIPIEYELAKTGLKRKF</sequence>
<dbReference type="OrthoDB" id="1045582at2"/>
<keyword evidence="2" id="KW-1185">Reference proteome</keyword>
<accession>A0A1Q5P0E3</accession>
<gene>
    <name evidence="1" type="ORF">BLL40_14245</name>
</gene>
<comment type="caution">
    <text evidence="1">The sequence shown here is derived from an EMBL/GenBank/DDBJ whole genome shotgun (WGS) entry which is preliminary data.</text>
</comment>
<name>A0A1Q5P0E3_9BACI</name>